<feature type="transmembrane region" description="Helical" evidence="1">
    <location>
        <begin position="12"/>
        <end position="31"/>
    </location>
</feature>
<dbReference type="EMBL" id="JBHULN010000014">
    <property type="protein sequence ID" value="MFD2572974.1"/>
    <property type="molecule type" value="Genomic_DNA"/>
</dbReference>
<keyword evidence="3" id="KW-1185">Reference proteome</keyword>
<keyword evidence="1" id="KW-1133">Transmembrane helix</keyword>
<dbReference type="Proteomes" id="UP001597469">
    <property type="component" value="Unassembled WGS sequence"/>
</dbReference>
<evidence type="ECO:0000256" key="1">
    <source>
        <dbReference type="SAM" id="Phobius"/>
    </source>
</evidence>
<gene>
    <name evidence="2" type="ORF">ACFSUS_20190</name>
</gene>
<organism evidence="2 3">
    <name type="scientific">Spirosoma soli</name>
    <dbReference type="NCBI Taxonomy" id="1770529"/>
    <lineage>
        <taxon>Bacteria</taxon>
        <taxon>Pseudomonadati</taxon>
        <taxon>Bacteroidota</taxon>
        <taxon>Cytophagia</taxon>
        <taxon>Cytophagales</taxon>
        <taxon>Cytophagaceae</taxon>
        <taxon>Spirosoma</taxon>
    </lineage>
</organism>
<evidence type="ECO:0000313" key="2">
    <source>
        <dbReference type="EMBL" id="MFD2572974.1"/>
    </source>
</evidence>
<reference evidence="3" key="1">
    <citation type="journal article" date="2019" name="Int. J. Syst. Evol. Microbiol.">
        <title>The Global Catalogue of Microorganisms (GCM) 10K type strain sequencing project: providing services to taxonomists for standard genome sequencing and annotation.</title>
        <authorList>
            <consortium name="The Broad Institute Genomics Platform"/>
            <consortium name="The Broad Institute Genome Sequencing Center for Infectious Disease"/>
            <person name="Wu L."/>
            <person name="Ma J."/>
        </authorList>
    </citation>
    <scope>NUCLEOTIDE SEQUENCE [LARGE SCALE GENOMIC DNA]</scope>
    <source>
        <strain evidence="3">KCTC 42805</strain>
    </source>
</reference>
<protein>
    <submittedName>
        <fullName evidence="2">Uncharacterized protein</fullName>
    </submittedName>
</protein>
<accession>A0ABW5M8D7</accession>
<dbReference type="RefSeq" id="WP_381525569.1">
    <property type="nucleotide sequence ID" value="NZ_JBHULN010000014.1"/>
</dbReference>
<name>A0ABW5M8D7_9BACT</name>
<proteinExistence type="predicted"/>
<sequence>MEKNILKQLLWLKIYVIASTLGFAAYLFMTFNRTDTTQRFKEIEVERINVVEKDGRLRLVISNEENQHPGVVDGKVVPARKRPAGLIFFNDEGDECGGLCYNGGKKEAGLVLSVDQYKNDQVMQLQYDEVLQDQQRLRSYGLKLWDRPENFTLGQLMKQIDSLKKLNNESLYQKSIADMEAKGLLGQERLFVGKNRQAETGVFIRDEAGNARIKLYVDKQGDATFELLDASGKKVPLR</sequence>
<keyword evidence="1" id="KW-0472">Membrane</keyword>
<evidence type="ECO:0000313" key="3">
    <source>
        <dbReference type="Proteomes" id="UP001597469"/>
    </source>
</evidence>
<comment type="caution">
    <text evidence="2">The sequence shown here is derived from an EMBL/GenBank/DDBJ whole genome shotgun (WGS) entry which is preliminary data.</text>
</comment>
<keyword evidence="1" id="KW-0812">Transmembrane</keyword>